<feature type="domain" description="DUF397" evidence="2">
    <location>
        <begin position="15"/>
        <end position="66"/>
    </location>
</feature>
<proteinExistence type="predicted"/>
<evidence type="ECO:0000313" key="3">
    <source>
        <dbReference type="EMBL" id="NYI83517.1"/>
    </source>
</evidence>
<comment type="caution">
    <text evidence="3">The sequence shown here is derived from an EMBL/GenBank/DDBJ whole genome shotgun (WGS) entry which is preliminary data.</text>
</comment>
<dbReference type="AlphaFoldDB" id="A0A853AR88"/>
<gene>
    <name evidence="3" type="ORF">HNR68_002147</name>
</gene>
<dbReference type="Pfam" id="PF04149">
    <property type="entry name" value="DUF397"/>
    <property type="match status" value="1"/>
</dbReference>
<protein>
    <recommendedName>
        <fullName evidence="2">DUF397 domain-containing protein</fullName>
    </recommendedName>
</protein>
<dbReference type="Proteomes" id="UP000587002">
    <property type="component" value="Unassembled WGS sequence"/>
</dbReference>
<sequence length="73" mass="7552">MLSRASSVPSSTTIQWRTSSRSAQGSECVEVGRTTGFTAVRDSTAPTGPALVLAPSAFASFLGSVKAGRFDRS</sequence>
<evidence type="ECO:0000259" key="2">
    <source>
        <dbReference type="Pfam" id="PF04149"/>
    </source>
</evidence>
<dbReference type="InterPro" id="IPR007278">
    <property type="entry name" value="DUF397"/>
</dbReference>
<evidence type="ECO:0000256" key="1">
    <source>
        <dbReference type="SAM" id="MobiDB-lite"/>
    </source>
</evidence>
<dbReference type="EMBL" id="JACCFJ010000001">
    <property type="protein sequence ID" value="NYI83517.1"/>
    <property type="molecule type" value="Genomic_DNA"/>
</dbReference>
<dbReference type="RefSeq" id="WP_343050060.1">
    <property type="nucleotide sequence ID" value="NZ_BAABFH010000001.1"/>
</dbReference>
<keyword evidence="4" id="KW-1185">Reference proteome</keyword>
<name>A0A853AR88_9PSEU</name>
<evidence type="ECO:0000313" key="4">
    <source>
        <dbReference type="Proteomes" id="UP000587002"/>
    </source>
</evidence>
<feature type="compositionally biased region" description="Polar residues" evidence="1">
    <location>
        <begin position="1"/>
        <end position="25"/>
    </location>
</feature>
<feature type="region of interest" description="Disordered" evidence="1">
    <location>
        <begin position="1"/>
        <end position="28"/>
    </location>
</feature>
<organism evidence="3 4">
    <name type="scientific">Saccharopolyspora hordei</name>
    <dbReference type="NCBI Taxonomy" id="1838"/>
    <lineage>
        <taxon>Bacteria</taxon>
        <taxon>Bacillati</taxon>
        <taxon>Actinomycetota</taxon>
        <taxon>Actinomycetes</taxon>
        <taxon>Pseudonocardiales</taxon>
        <taxon>Pseudonocardiaceae</taxon>
        <taxon>Saccharopolyspora</taxon>
    </lineage>
</organism>
<reference evidence="3 4" key="1">
    <citation type="submission" date="2020-07" db="EMBL/GenBank/DDBJ databases">
        <title>Sequencing the genomes of 1000 actinobacteria strains.</title>
        <authorList>
            <person name="Klenk H.-P."/>
        </authorList>
    </citation>
    <scope>NUCLEOTIDE SEQUENCE [LARGE SCALE GENOMIC DNA]</scope>
    <source>
        <strain evidence="3 4">DSM 44065</strain>
    </source>
</reference>
<accession>A0A853AR88</accession>